<feature type="transmembrane region" description="Helical" evidence="1">
    <location>
        <begin position="6"/>
        <end position="24"/>
    </location>
</feature>
<proteinExistence type="predicted"/>
<reference evidence="2 3" key="1">
    <citation type="submission" date="2015-03" db="EMBL/GenBank/DDBJ databases">
        <title>Comparative analysis of the OM43 clade including a novel species from Red Sea uncovers genomic and metabolic diversity among marine methylotrophs.</title>
        <authorList>
            <person name="Jimenez-Infante F."/>
            <person name="Ngugi D.K."/>
            <person name="Vinu M."/>
            <person name="Alam I."/>
            <person name="Kamau A."/>
            <person name="Blom J."/>
            <person name="Bajic V.B."/>
            <person name="Stingl U."/>
        </authorList>
    </citation>
    <scope>NUCLEOTIDE SEQUENCE [LARGE SCALE GENOMIC DNA]</scope>
    <source>
        <strain evidence="2 3">MBRSH7</strain>
    </source>
</reference>
<keyword evidence="1" id="KW-1133">Transmembrane helix</keyword>
<dbReference type="EMBL" id="CP011002">
    <property type="protein sequence ID" value="AKO66032.1"/>
    <property type="molecule type" value="Genomic_DNA"/>
</dbReference>
<keyword evidence="3" id="KW-1185">Reference proteome</keyword>
<name>A0A0H4JC11_9PROT</name>
<organism evidence="2 3">
    <name type="scientific">Methylophilales bacterium MBRS-H7</name>
    <dbReference type="NCBI Taxonomy" id="1623450"/>
    <lineage>
        <taxon>Bacteria</taxon>
        <taxon>Pseudomonadati</taxon>
        <taxon>Pseudomonadota</taxon>
        <taxon>Betaproteobacteria</taxon>
        <taxon>Nitrosomonadales</taxon>
        <taxon>OM43 clade</taxon>
    </lineage>
</organism>
<keyword evidence="1" id="KW-0812">Transmembrane</keyword>
<evidence type="ECO:0000313" key="2">
    <source>
        <dbReference type="EMBL" id="AKO66032.1"/>
    </source>
</evidence>
<dbReference type="AlphaFoldDB" id="A0A0H4JC11"/>
<keyword evidence="1" id="KW-0472">Membrane</keyword>
<dbReference type="Proteomes" id="UP000066549">
    <property type="component" value="Chromosome"/>
</dbReference>
<feature type="transmembrane region" description="Helical" evidence="1">
    <location>
        <begin position="36"/>
        <end position="54"/>
    </location>
</feature>
<accession>A0A0H4JC11</accession>
<protein>
    <submittedName>
        <fullName evidence="2">Uncharacterized protein</fullName>
    </submittedName>
</protein>
<evidence type="ECO:0000256" key="1">
    <source>
        <dbReference type="SAM" id="Phobius"/>
    </source>
</evidence>
<sequence length="59" mass="6973">MIFRTVAFLLALLLIVLLVLYVVTKNKNYLELVKKITRYTITAFLIVVVIYIFMRITHL</sequence>
<evidence type="ECO:0000313" key="3">
    <source>
        <dbReference type="Proteomes" id="UP000066549"/>
    </source>
</evidence>
<gene>
    <name evidence="2" type="ORF">VI33_04810</name>
</gene>